<feature type="binding site" evidence="12">
    <location>
        <position position="1074"/>
    </location>
    <ligand>
        <name>Mg(2+)</name>
        <dbReference type="ChEBI" id="CHEBI:18420"/>
        <label>2</label>
    </ligand>
</feature>
<comment type="subunit">
    <text evidence="11 12">Monomer. Binds crRNA and tracrRNA.</text>
</comment>
<organism evidence="14 15">
    <name type="scientific">Sphingobacterium detergens</name>
    <dbReference type="NCBI Taxonomy" id="1145106"/>
    <lineage>
        <taxon>Bacteria</taxon>
        <taxon>Pseudomonadati</taxon>
        <taxon>Bacteroidota</taxon>
        <taxon>Sphingobacteriia</taxon>
        <taxon>Sphingobacteriales</taxon>
        <taxon>Sphingobacteriaceae</taxon>
        <taxon>Sphingobacterium</taxon>
    </lineage>
</organism>
<keyword evidence="5 12" id="KW-0378">Hydrolase</keyword>
<gene>
    <name evidence="12" type="primary">cas9</name>
    <name evidence="14" type="ORF">DFQ12_2063</name>
</gene>
<comment type="similarity">
    <text evidence="12">Belongs to the CRISPR-associated Cas9 family.</text>
</comment>
<evidence type="ECO:0000256" key="1">
    <source>
        <dbReference type="ARBA" id="ARBA00001946"/>
    </source>
</evidence>
<dbReference type="InterPro" id="IPR041383">
    <property type="entry name" value="RuvC_III"/>
</dbReference>
<feature type="binding site" evidence="12">
    <location>
        <position position="757"/>
    </location>
    <ligand>
        <name>Mg(2+)</name>
        <dbReference type="ChEBI" id="CHEBI:18420"/>
        <label>2</label>
    </ligand>
</feature>
<comment type="cofactor">
    <cofactor evidence="1 12">
        <name>Mg(2+)</name>
        <dbReference type="ChEBI" id="CHEBI:18420"/>
    </cofactor>
</comment>
<keyword evidence="10" id="KW-0464">Manganese</keyword>
<evidence type="ECO:0000313" key="14">
    <source>
        <dbReference type="EMBL" id="RKE57185.1"/>
    </source>
</evidence>
<dbReference type="InterPro" id="IPR028629">
    <property type="entry name" value="Cas9"/>
</dbReference>
<dbReference type="OrthoDB" id="9777169at2"/>
<evidence type="ECO:0000256" key="12">
    <source>
        <dbReference type="HAMAP-Rule" id="MF_01480"/>
    </source>
</evidence>
<keyword evidence="9 12" id="KW-0238">DNA-binding</keyword>
<dbReference type="EC" id="3.1.-.-" evidence="12"/>
<keyword evidence="4 12" id="KW-0255">Endonuclease</keyword>
<keyword evidence="3 12" id="KW-0479">Metal-binding</keyword>
<keyword evidence="8 12" id="KW-0051">Antiviral defense</keyword>
<dbReference type="GO" id="GO:0016787">
    <property type="term" value="F:hydrolase activity"/>
    <property type="evidence" value="ECO:0007669"/>
    <property type="project" value="UniProtKB-KW"/>
</dbReference>
<dbReference type="GO" id="GO:0043571">
    <property type="term" value="P:maintenance of CRISPR repeat elements"/>
    <property type="evidence" value="ECO:0007669"/>
    <property type="project" value="UniProtKB-UniRule"/>
</dbReference>
<evidence type="ECO:0000256" key="9">
    <source>
        <dbReference type="ARBA" id="ARBA00023125"/>
    </source>
</evidence>
<reference evidence="14 15" key="1">
    <citation type="submission" date="2018-09" db="EMBL/GenBank/DDBJ databases">
        <title>Genomic Encyclopedia of Type Strains, Phase III (KMG-III): the genomes of soil and plant-associated and newly described type strains.</title>
        <authorList>
            <person name="Whitman W."/>
        </authorList>
    </citation>
    <scope>NUCLEOTIDE SEQUENCE [LARGE SCALE GENOMIC DNA]</scope>
    <source>
        <strain evidence="14 15">CECT 7938</strain>
    </source>
</reference>
<evidence type="ECO:0000256" key="6">
    <source>
        <dbReference type="ARBA" id="ARBA00022842"/>
    </source>
</evidence>
<dbReference type="Proteomes" id="UP000286246">
    <property type="component" value="Unassembled WGS sequence"/>
</dbReference>
<dbReference type="PROSITE" id="PS51749">
    <property type="entry name" value="HNH_CAS9"/>
    <property type="match status" value="1"/>
</dbReference>
<accession>A0A420BKQ0</accession>
<feature type="binding site" evidence="12">
    <location>
        <position position="9"/>
    </location>
    <ligand>
        <name>Mg(2+)</name>
        <dbReference type="ChEBI" id="CHEBI:18420"/>
        <label>1</label>
    </ligand>
</feature>
<evidence type="ECO:0000256" key="5">
    <source>
        <dbReference type="ARBA" id="ARBA00022801"/>
    </source>
</evidence>
<feature type="binding site" evidence="12">
    <location>
        <position position="753"/>
    </location>
    <ligand>
        <name>Mg(2+)</name>
        <dbReference type="ChEBI" id="CHEBI:18420"/>
        <label>1</label>
    </ligand>
</feature>
<evidence type="ECO:0000256" key="10">
    <source>
        <dbReference type="ARBA" id="ARBA00023211"/>
    </source>
</evidence>
<dbReference type="Gene3D" id="1.10.30.50">
    <property type="match status" value="1"/>
</dbReference>
<dbReference type="RefSeq" id="WP_120258765.1">
    <property type="nucleotide sequence ID" value="NZ_RAPY01000001.1"/>
</dbReference>
<evidence type="ECO:0000256" key="8">
    <source>
        <dbReference type="ARBA" id="ARBA00023118"/>
    </source>
</evidence>
<dbReference type="GO" id="GO:0051607">
    <property type="term" value="P:defense response to virus"/>
    <property type="evidence" value="ECO:0007669"/>
    <property type="project" value="UniProtKB-UniRule"/>
</dbReference>
<sequence>MSKTILGLDLGTNSIGWALIKLDFEKKVGEILGMGTRIIPMSQDILGEFGKGNSISQTAERTGYRGVRRLRERFLLRRERLHRVLNLLGFLPPHYASQIDFTTKLGQFINHSEPQISYNSGFVFAESYDEMLNDFRDSFPEFLKDKNGQERSLPHAWTLYYLRKKAIRYKISKEELAWILLNFNQKRGYYQLRGEEEEDNPNKLVEFHSLRVVDVIADLQKNNKGEVWYSLVLENGWVYRRSSKSPLDEWKDKVKDFIVTRDINDDGSEKLDRDGEVKRSFRAPGPDDWTLLKKKTESEIDKSQCTVGEFIYDNLLRDPKQKIKGKLVRTIERKFYKTELIQILNKQAEFHSEFNDQDILVDCVRELYKHNEQHRKELSSKDLANLLVNDIIFYQRPLRSQKSGIGRCSLEYKVYKAKDKYGELLKDADDNFIEKRAYIQVIAKSNPYYQEFRLLQWIGNLEFYLKDNDEQVTALLIPDIETRQQLFDYLVERKDIKQEILIKFLLGKKGLKGRELTNESAKFRWNYVEDKTYPCYETRALVNSRLDKVTNVPIDFLTAEKEYALWHILYSVNDKIEFEKALTSFAEKNQLNRQEFVEAFKKFPPIKSDYGSFSERAIKKILPLMRFGSYWNWDTIDHDTKIRIAKVITGEYDDTIKERVREKAQHLVVEKDFQMLPLWLAQYIVYDRHAEVKDLTKWTSVDDLAQFLNDFKQHSLRNPIVEQIVTETLRVVKDIWNKYGTGRQDYFSEIHIELGREMKNPADERKRMTNIVTENENTNSRIKSLLAELASDHGVENVRPYSPMQQEILKIYEEGALNSGVDVDDDILKISKTAQPSNSDLKRYKLWLEQKYCSPYTGQPIPLNKLFTPDYEIEHIIPQSLYFDDSMSNKVICEAAVNKLKDNRIGLSFIKTHHGQVVDCGFGRRVKIFEVEDYEKFIQTCYSKNRGKRNKLLLEDIPEKMIERQLNDTRYISKYVTGLLSNIVRDNSITGNDDGINSKNVLPGNGKVTSILKQDWGLNDVWNDLILPRFERMNAITNSTSFTTWNDNHQKFLPTVPIELSKGFSKKRIDHRHHAMDALVIACATRDHINLLNNESARSTTKRHDLSRKLRHYEKVVYTDPKTGQRISREVPKDFIKPWDKFTVEAHVRLLSIIISFKQNNRVINKATNYYESYYDEDGNLRLDKNGKPVKGINAQKGINWAIRKSLHKETVSGKVNLPRVKLAKGKILTATRKTLDPSFDAKSILLITDTGIQKILINYLNAKNNKPEIAFSPEGIEEMNQNISLYNDGKNHQPIKKVRVFEQGSKFALGEIGVKSTKYVEAAKGTNLFFGIYVDDNGKRSYDTIPLNIVIERQKQGLTSVPETNEKGHRLLFSLSPNDSVTIYTSENVRSENICSAEQIYKLVSFSGAQAFFIKQTVSASIVNKGEFSTLNKMERSIEGLMIKDVCEKACLDRLGNILKIER</sequence>
<feature type="binding site" evidence="12">
    <location>
        <position position="9"/>
    </location>
    <ligand>
        <name>Mg(2+)</name>
        <dbReference type="ChEBI" id="CHEBI:18420"/>
        <label>2</label>
    </ligand>
</feature>
<evidence type="ECO:0000313" key="15">
    <source>
        <dbReference type="Proteomes" id="UP000286246"/>
    </source>
</evidence>
<evidence type="ECO:0000256" key="4">
    <source>
        <dbReference type="ARBA" id="ARBA00022759"/>
    </source>
</evidence>
<comment type="caution">
    <text evidence="14">The sequence shown here is derived from an EMBL/GenBank/DDBJ whole genome shotgun (WGS) entry which is preliminary data.</text>
</comment>
<dbReference type="Pfam" id="PF13395">
    <property type="entry name" value="HNH_4"/>
    <property type="match status" value="1"/>
</dbReference>
<keyword evidence="2 12" id="KW-0540">Nuclease</keyword>
<feature type="binding site" evidence="12">
    <location>
        <position position="757"/>
    </location>
    <ligand>
        <name>Mg(2+)</name>
        <dbReference type="ChEBI" id="CHEBI:18420"/>
        <label>1</label>
    </ligand>
</feature>
<name>A0A420BKQ0_SPHD1</name>
<feature type="active site" description="Proton acceptor for HNH nuclease domain" evidence="12">
    <location>
        <position position="875"/>
    </location>
</feature>
<evidence type="ECO:0000259" key="13">
    <source>
        <dbReference type="PROSITE" id="PS51749"/>
    </source>
</evidence>
<comment type="function">
    <text evidence="12">CRISPR (clustered regularly interspaced short palindromic repeat) is an adaptive immune system that provides protection against mobile genetic elements (viruses, transposable elements and conjugative plasmids). CRISPR clusters contain spacers, sequences complementary to antecedent mobile elements, and target invading nucleic acids. CRISPR clusters are transcribed and processed into CRISPR RNA (crRNA). In type II CRISPR systems correct processing of pre-crRNA requires a trans-encoded small RNA (tracrRNA), endogenous ribonuclease 3 (rnc) and this protein. The tracrRNA serves as a guide for ribonuclease 3-aided processing of pre-crRNA. Subsequently Cas9/crRNA/tracrRNA endonucleolytically cleaves linear or circular dsDNA target complementary to the spacer; Cas9 is inactive in the absence of the 2 guide RNAs (gRNA). Cas9 recognizes the protospacer adjacent motif (PAM) in the CRISPR repeat sequences to help distinguish self versus nonself, as targets within the bacterial CRISPR locus do not have PAMs. PAM recognition is also required for catalytic activity.</text>
</comment>
<dbReference type="InterPro" id="IPR033114">
    <property type="entry name" value="HNH_CAS9"/>
</dbReference>
<evidence type="ECO:0000256" key="3">
    <source>
        <dbReference type="ARBA" id="ARBA00022723"/>
    </source>
</evidence>
<dbReference type="Gene3D" id="3.30.420.10">
    <property type="entry name" value="Ribonuclease H-like superfamily/Ribonuclease H"/>
    <property type="match status" value="2"/>
</dbReference>
<keyword evidence="6 12" id="KW-0460">Magnesium</keyword>
<evidence type="ECO:0000256" key="11">
    <source>
        <dbReference type="ARBA" id="ARBA00046380"/>
    </source>
</evidence>
<keyword evidence="15" id="KW-1185">Reference proteome</keyword>
<dbReference type="HAMAP" id="MF_01480">
    <property type="entry name" value="Cas9"/>
    <property type="match status" value="1"/>
</dbReference>
<dbReference type="GO" id="GO:0003677">
    <property type="term" value="F:DNA binding"/>
    <property type="evidence" value="ECO:0007669"/>
    <property type="project" value="UniProtKB-UniRule"/>
</dbReference>
<proteinExistence type="inferred from homology"/>
<dbReference type="InterPro" id="IPR036397">
    <property type="entry name" value="RNaseH_sf"/>
</dbReference>
<dbReference type="GO" id="GO:0046872">
    <property type="term" value="F:metal ion binding"/>
    <property type="evidence" value="ECO:0007669"/>
    <property type="project" value="UniProtKB-UniRule"/>
</dbReference>
<dbReference type="GO" id="GO:0004519">
    <property type="term" value="F:endonuclease activity"/>
    <property type="evidence" value="ECO:0007669"/>
    <property type="project" value="UniProtKB-UniRule"/>
</dbReference>
<dbReference type="EMBL" id="RAPY01000001">
    <property type="protein sequence ID" value="RKE57185.1"/>
    <property type="molecule type" value="Genomic_DNA"/>
</dbReference>
<feature type="domain" description="HNH Cas9-type" evidence="13">
    <location>
        <begin position="794"/>
        <end position="966"/>
    </location>
</feature>
<dbReference type="Pfam" id="PF16593">
    <property type="entry name" value="Cas9-BH"/>
    <property type="match status" value="1"/>
</dbReference>
<comment type="domain">
    <text evidence="12">Has 2 endonuclease domains. The discontinuous RuvC-like domain cleaves the target DNA noncomplementary to crRNA while the HNH nuclease domain cleaves the target DNA complementary to crRNA.</text>
</comment>
<dbReference type="InterPro" id="IPR032239">
    <property type="entry name" value="Cas9-BH"/>
</dbReference>
<evidence type="ECO:0000256" key="7">
    <source>
        <dbReference type="ARBA" id="ARBA00022884"/>
    </source>
</evidence>
<dbReference type="InterPro" id="IPR003615">
    <property type="entry name" value="HNH_nuc"/>
</dbReference>
<keyword evidence="7 12" id="KW-0694">RNA-binding</keyword>
<evidence type="ECO:0000256" key="2">
    <source>
        <dbReference type="ARBA" id="ARBA00022722"/>
    </source>
</evidence>
<feature type="active site" description="For RuvC-like nuclease domain" evidence="12">
    <location>
        <position position="9"/>
    </location>
</feature>
<dbReference type="Pfam" id="PF18541">
    <property type="entry name" value="RuvC_III"/>
    <property type="match status" value="1"/>
</dbReference>
<dbReference type="NCBIfam" id="TIGR01865">
    <property type="entry name" value="cas_Csn1"/>
    <property type="match status" value="1"/>
</dbReference>
<dbReference type="GO" id="GO:0003723">
    <property type="term" value="F:RNA binding"/>
    <property type="evidence" value="ECO:0007669"/>
    <property type="project" value="UniProtKB-UniRule"/>
</dbReference>
<protein>
    <recommendedName>
        <fullName evidence="12">CRISPR-associated endonuclease Cas9</fullName>
        <ecNumber evidence="12">3.1.-.-</ecNumber>
    </recommendedName>
</protein>